<dbReference type="GO" id="GO:0016020">
    <property type="term" value="C:membrane"/>
    <property type="evidence" value="ECO:0007669"/>
    <property type="project" value="UniProtKB-SubCell"/>
</dbReference>
<feature type="transmembrane region" description="Helical" evidence="5">
    <location>
        <begin position="51"/>
        <end position="73"/>
    </location>
</feature>
<evidence type="ECO:0000256" key="1">
    <source>
        <dbReference type="ARBA" id="ARBA00004141"/>
    </source>
</evidence>
<dbReference type="RefSeq" id="WP_133829516.1">
    <property type="nucleotide sequence ID" value="NZ_BAABHR010000054.1"/>
</dbReference>
<proteinExistence type="predicted"/>
<feature type="transmembrane region" description="Helical" evidence="5">
    <location>
        <begin position="103"/>
        <end position="124"/>
    </location>
</feature>
<dbReference type="Pfam" id="PF13564">
    <property type="entry name" value="DoxX_2"/>
    <property type="match status" value="1"/>
</dbReference>
<evidence type="ECO:0000256" key="4">
    <source>
        <dbReference type="ARBA" id="ARBA00023136"/>
    </source>
</evidence>
<dbReference type="AlphaFoldDB" id="A0A4R6UR42"/>
<evidence type="ECO:0000256" key="5">
    <source>
        <dbReference type="SAM" id="Phobius"/>
    </source>
</evidence>
<keyword evidence="3 5" id="KW-1133">Transmembrane helix</keyword>
<dbReference type="EMBL" id="SNYO01000012">
    <property type="protein sequence ID" value="TDQ47745.1"/>
    <property type="molecule type" value="Genomic_DNA"/>
</dbReference>
<dbReference type="Proteomes" id="UP000295705">
    <property type="component" value="Unassembled WGS sequence"/>
</dbReference>
<sequence>MSTTTATEAPTATRPRAARWGLVVLQVLLAALYLFSGFGKVSLDPANVAGFAMMGIGPAGVVALGVVELAAAVGLLIPRLAGLTATCCVLLMIGAVTTTAATIGGAMILLPAVVLVLVAVVAWVRRAETAALVRDPRGVLLGR</sequence>
<keyword evidence="4 5" id="KW-0472">Membrane</keyword>
<feature type="transmembrane region" description="Helical" evidence="5">
    <location>
        <begin position="20"/>
        <end position="39"/>
    </location>
</feature>
<protein>
    <submittedName>
        <fullName evidence="6">DoxX-like protein</fullName>
    </submittedName>
</protein>
<feature type="transmembrane region" description="Helical" evidence="5">
    <location>
        <begin position="80"/>
        <end position="97"/>
    </location>
</feature>
<name>A0A4R6UR42_9PSEU</name>
<evidence type="ECO:0000256" key="2">
    <source>
        <dbReference type="ARBA" id="ARBA00022692"/>
    </source>
</evidence>
<comment type="subcellular location">
    <subcellularLocation>
        <location evidence="1">Membrane</location>
        <topology evidence="1">Multi-pass membrane protein</topology>
    </subcellularLocation>
</comment>
<organism evidence="6 7">
    <name type="scientific">Actinomycetospora succinea</name>
    <dbReference type="NCBI Taxonomy" id="663603"/>
    <lineage>
        <taxon>Bacteria</taxon>
        <taxon>Bacillati</taxon>
        <taxon>Actinomycetota</taxon>
        <taxon>Actinomycetes</taxon>
        <taxon>Pseudonocardiales</taxon>
        <taxon>Pseudonocardiaceae</taxon>
        <taxon>Actinomycetospora</taxon>
    </lineage>
</organism>
<comment type="caution">
    <text evidence="6">The sequence shown here is derived from an EMBL/GenBank/DDBJ whole genome shotgun (WGS) entry which is preliminary data.</text>
</comment>
<evidence type="ECO:0000256" key="3">
    <source>
        <dbReference type="ARBA" id="ARBA00022989"/>
    </source>
</evidence>
<keyword evidence="7" id="KW-1185">Reference proteome</keyword>
<dbReference type="InterPro" id="IPR032808">
    <property type="entry name" value="DoxX"/>
</dbReference>
<reference evidence="6 7" key="1">
    <citation type="submission" date="2019-03" db="EMBL/GenBank/DDBJ databases">
        <title>Genomic Encyclopedia of Type Strains, Phase IV (KMG-IV): sequencing the most valuable type-strain genomes for metagenomic binning, comparative biology and taxonomic classification.</title>
        <authorList>
            <person name="Goeker M."/>
        </authorList>
    </citation>
    <scope>NUCLEOTIDE SEQUENCE [LARGE SCALE GENOMIC DNA]</scope>
    <source>
        <strain evidence="6 7">DSM 45775</strain>
    </source>
</reference>
<gene>
    <name evidence="6" type="ORF">EV188_11215</name>
</gene>
<evidence type="ECO:0000313" key="6">
    <source>
        <dbReference type="EMBL" id="TDQ47745.1"/>
    </source>
</evidence>
<evidence type="ECO:0000313" key="7">
    <source>
        <dbReference type="Proteomes" id="UP000295705"/>
    </source>
</evidence>
<accession>A0A4R6UR42</accession>
<keyword evidence="2 5" id="KW-0812">Transmembrane</keyword>